<reference evidence="2" key="1">
    <citation type="submission" date="2023-04" db="EMBL/GenBank/DDBJ databases">
        <title>Phytophthora fragariaefolia NBRC 109709.</title>
        <authorList>
            <person name="Ichikawa N."/>
            <person name="Sato H."/>
            <person name="Tonouchi N."/>
        </authorList>
    </citation>
    <scope>NUCLEOTIDE SEQUENCE</scope>
    <source>
        <strain evidence="2">NBRC 109709</strain>
    </source>
</reference>
<gene>
    <name evidence="2" type="ORF">Pfra01_002477300</name>
</gene>
<evidence type="ECO:0000313" key="2">
    <source>
        <dbReference type="EMBL" id="GMF57833.1"/>
    </source>
</evidence>
<feature type="region of interest" description="Disordered" evidence="1">
    <location>
        <begin position="21"/>
        <end position="63"/>
    </location>
</feature>
<comment type="caution">
    <text evidence="2">The sequence shown here is derived from an EMBL/GenBank/DDBJ whole genome shotgun (WGS) entry which is preliminary data.</text>
</comment>
<feature type="compositionally biased region" description="Basic and acidic residues" evidence="1">
    <location>
        <begin position="36"/>
        <end position="58"/>
    </location>
</feature>
<protein>
    <submittedName>
        <fullName evidence="2">Unnamed protein product</fullName>
    </submittedName>
</protein>
<dbReference type="EMBL" id="BSXT01004423">
    <property type="protein sequence ID" value="GMF57833.1"/>
    <property type="molecule type" value="Genomic_DNA"/>
</dbReference>
<feature type="region of interest" description="Disordered" evidence="1">
    <location>
        <begin position="224"/>
        <end position="245"/>
    </location>
</feature>
<organism evidence="2 3">
    <name type="scientific">Phytophthora fragariaefolia</name>
    <dbReference type="NCBI Taxonomy" id="1490495"/>
    <lineage>
        <taxon>Eukaryota</taxon>
        <taxon>Sar</taxon>
        <taxon>Stramenopiles</taxon>
        <taxon>Oomycota</taxon>
        <taxon>Peronosporomycetes</taxon>
        <taxon>Peronosporales</taxon>
        <taxon>Peronosporaceae</taxon>
        <taxon>Phytophthora</taxon>
    </lineage>
</organism>
<dbReference type="Proteomes" id="UP001165121">
    <property type="component" value="Unassembled WGS sequence"/>
</dbReference>
<sequence length="245" mass="27903">MLPAALPSTVEPHMMYTEYTSPFDTEYPNQDYTEYQPHDATDQHNRHQDRHEETKDEYDGNNDVSVFDTEHFMDAMREEQLFGLVALDDVHYCAELIHDDNEADNGDKDSIGVSSGLVYESVTESDDEFEDDSDAFQQADGAMRDLQWRTYDQSHCDVLWLDGASDLYSGTSGVTRSAAAYAKSPLGMFFYFLPKALWVHIASESNGLRIECIPAVAESIRKKQLEAQNKNHKNESRHSKKQLLS</sequence>
<keyword evidence="3" id="KW-1185">Reference proteome</keyword>
<evidence type="ECO:0000256" key="1">
    <source>
        <dbReference type="SAM" id="MobiDB-lite"/>
    </source>
</evidence>
<feature type="compositionally biased region" description="Polar residues" evidence="1">
    <location>
        <begin position="21"/>
        <end position="33"/>
    </location>
</feature>
<evidence type="ECO:0000313" key="3">
    <source>
        <dbReference type="Proteomes" id="UP001165121"/>
    </source>
</evidence>
<accession>A0A9W6YBK5</accession>
<name>A0A9W6YBK5_9STRA</name>
<dbReference type="AlphaFoldDB" id="A0A9W6YBK5"/>
<proteinExistence type="predicted"/>